<dbReference type="InterPro" id="IPR017748">
    <property type="entry name" value="TagF"/>
</dbReference>
<dbReference type="InterPro" id="IPR038225">
    <property type="entry name" value="TagF_sf"/>
</dbReference>
<accession>A0ABP3H1P2</accession>
<keyword evidence="2" id="KW-1185">Reference proteome</keyword>
<proteinExistence type="predicted"/>
<dbReference type="EMBL" id="BAAAEI010000012">
    <property type="protein sequence ID" value="GAA0358836.1"/>
    <property type="molecule type" value="Genomic_DNA"/>
</dbReference>
<dbReference type="Proteomes" id="UP001501757">
    <property type="component" value="Unassembled WGS sequence"/>
</dbReference>
<comment type="caution">
    <text evidence="1">The sequence shown here is derived from an EMBL/GenBank/DDBJ whole genome shotgun (WGS) entry which is preliminary data.</text>
</comment>
<gene>
    <name evidence="1" type="primary">tagF</name>
    <name evidence="1" type="ORF">GCM10009092_23820</name>
</gene>
<name>A0ABP3H1P2_9ALTE</name>
<organism evidence="1 2">
    <name type="scientific">Bowmanella denitrificans</name>
    <dbReference type="NCBI Taxonomy" id="366582"/>
    <lineage>
        <taxon>Bacteria</taxon>
        <taxon>Pseudomonadati</taxon>
        <taxon>Pseudomonadota</taxon>
        <taxon>Gammaproteobacteria</taxon>
        <taxon>Alteromonadales</taxon>
        <taxon>Alteromonadaceae</taxon>
        <taxon>Bowmanella</taxon>
    </lineage>
</organism>
<dbReference type="RefSeq" id="WP_102794740.1">
    <property type="nucleotide sequence ID" value="NZ_BAAAEI010000012.1"/>
</dbReference>
<dbReference type="Pfam" id="PF09867">
    <property type="entry name" value="TagF_N"/>
    <property type="match status" value="1"/>
</dbReference>
<dbReference type="Gene3D" id="3.40.1730.10">
    <property type="entry name" value="pa0076 domain"/>
    <property type="match status" value="1"/>
</dbReference>
<reference evidence="2" key="1">
    <citation type="journal article" date="2019" name="Int. J. Syst. Evol. Microbiol.">
        <title>The Global Catalogue of Microorganisms (GCM) 10K type strain sequencing project: providing services to taxonomists for standard genome sequencing and annotation.</title>
        <authorList>
            <consortium name="The Broad Institute Genomics Platform"/>
            <consortium name="The Broad Institute Genome Sequencing Center for Infectious Disease"/>
            <person name="Wu L."/>
            <person name="Ma J."/>
        </authorList>
    </citation>
    <scope>NUCLEOTIDE SEQUENCE [LARGE SCALE GENOMIC DNA]</scope>
    <source>
        <strain evidence="2">JCM 13378</strain>
    </source>
</reference>
<sequence>MLLDQLGFYGKLPGKGDFVRRALPNDMMLNWDNWLQSAMAHSRAELGSEWLNHYLVSPIWRFALSPGLLGSQGLAGILMPSVDSVGRHFPLTLAQPIAPNCDLTNLALQADQWFEQLEDLALYALSDTFSMSDFEQRMTRLAAPPPIKQPKAVSSVEGRMGWHQDSPDGSEMVAQCLAAELQTRLNRDYASISLWWTLGSQDIEPALLIYPALPPPASFSAFISGRW</sequence>
<evidence type="ECO:0000313" key="1">
    <source>
        <dbReference type="EMBL" id="GAA0358836.1"/>
    </source>
</evidence>
<dbReference type="NCBIfam" id="TIGR03373">
    <property type="entry name" value="VI_minor_4"/>
    <property type="match status" value="1"/>
</dbReference>
<dbReference type="PIRSF" id="PIRSF029287">
    <property type="entry name" value="UCP029287"/>
    <property type="match status" value="1"/>
</dbReference>
<evidence type="ECO:0000313" key="2">
    <source>
        <dbReference type="Proteomes" id="UP001501757"/>
    </source>
</evidence>
<protein>
    <submittedName>
        <fullName evidence="1">Type VI secretion system-associated protein TagF</fullName>
    </submittedName>
</protein>